<name>A0A7S9LR60_9RHOB</name>
<dbReference type="HAMAP" id="MF_01363">
    <property type="entry name" value="Ribosomal_bL21"/>
    <property type="match status" value="1"/>
</dbReference>
<dbReference type="RefSeq" id="WP_196102446.1">
    <property type="nucleotide sequence ID" value="NZ_CP064942.1"/>
</dbReference>
<dbReference type="GO" id="GO:0005840">
    <property type="term" value="C:ribosome"/>
    <property type="evidence" value="ECO:0007669"/>
    <property type="project" value="UniProtKB-KW"/>
</dbReference>
<dbReference type="InterPro" id="IPR001787">
    <property type="entry name" value="Ribosomal_bL21"/>
</dbReference>
<keyword evidence="8" id="KW-1185">Reference proteome</keyword>
<comment type="function">
    <text evidence="4 5">This protein binds to 23S rRNA in the presence of protein L20.</text>
</comment>
<comment type="similarity">
    <text evidence="1 4 5">Belongs to the bacterial ribosomal protein bL21 family.</text>
</comment>
<dbReference type="NCBIfam" id="TIGR00061">
    <property type="entry name" value="L21"/>
    <property type="match status" value="1"/>
</dbReference>
<evidence type="ECO:0000256" key="2">
    <source>
        <dbReference type="ARBA" id="ARBA00022980"/>
    </source>
</evidence>
<comment type="subunit">
    <text evidence="4">Part of the 50S ribosomal subunit. Contacts protein L20.</text>
</comment>
<dbReference type="PANTHER" id="PTHR21349:SF0">
    <property type="entry name" value="LARGE RIBOSOMAL SUBUNIT PROTEIN BL21M"/>
    <property type="match status" value="1"/>
</dbReference>
<feature type="region of interest" description="Disordered" evidence="6">
    <location>
        <begin position="107"/>
        <end position="132"/>
    </location>
</feature>
<dbReference type="GO" id="GO:0003735">
    <property type="term" value="F:structural constituent of ribosome"/>
    <property type="evidence" value="ECO:0007669"/>
    <property type="project" value="InterPro"/>
</dbReference>
<dbReference type="InterPro" id="IPR036164">
    <property type="entry name" value="bL21-like_sf"/>
</dbReference>
<dbReference type="NCBIfam" id="NF008916">
    <property type="entry name" value="PRK12278.1-4"/>
    <property type="match status" value="1"/>
</dbReference>
<evidence type="ECO:0000256" key="5">
    <source>
        <dbReference type="RuleBase" id="RU000562"/>
    </source>
</evidence>
<dbReference type="Pfam" id="PF00829">
    <property type="entry name" value="Ribosomal_L21p"/>
    <property type="match status" value="1"/>
</dbReference>
<evidence type="ECO:0000256" key="3">
    <source>
        <dbReference type="ARBA" id="ARBA00023274"/>
    </source>
</evidence>
<dbReference type="Gene3D" id="1.10.150.20">
    <property type="entry name" value="5' to 3' exonuclease, C-terminal subdomain"/>
    <property type="match status" value="1"/>
</dbReference>
<dbReference type="EMBL" id="CP064942">
    <property type="protein sequence ID" value="QPH53235.1"/>
    <property type="molecule type" value="Genomic_DNA"/>
</dbReference>
<keyword evidence="4 5" id="KW-0694">RNA-binding</keyword>
<keyword evidence="2 4" id="KW-0689">Ribosomal protein</keyword>
<proteinExistence type="inferred from homology"/>
<evidence type="ECO:0000256" key="1">
    <source>
        <dbReference type="ARBA" id="ARBA00008563"/>
    </source>
</evidence>
<sequence>MFAVIKTGGKQYKVAKDDVFTVEKLAGEAGDEIRFEHVLMLGGDTTTVGAPTIDGAAVVAEVVEQTRGEKVISFKKRRRKHSSQRRRGHRQHLTKVRITDILADGSKAPAKKKAAPKADAAPEAAPATAAAAPANLMSEAPAEKDDLKKLSGVGPKLETTLNEAGVYTFAQIAAWGPEDIAYMDEKLSFKGRIERENWIEQAKEFAGAAE</sequence>
<evidence type="ECO:0000313" key="8">
    <source>
        <dbReference type="Proteomes" id="UP000594800"/>
    </source>
</evidence>
<dbReference type="GO" id="GO:0019843">
    <property type="term" value="F:rRNA binding"/>
    <property type="evidence" value="ECO:0007669"/>
    <property type="project" value="UniProtKB-UniRule"/>
</dbReference>
<evidence type="ECO:0000256" key="6">
    <source>
        <dbReference type="SAM" id="MobiDB-lite"/>
    </source>
</evidence>
<dbReference type="InterPro" id="IPR028909">
    <property type="entry name" value="bL21-like"/>
</dbReference>
<keyword evidence="3 4" id="KW-0687">Ribonucleoprotein</keyword>
<dbReference type="GO" id="GO:1990904">
    <property type="term" value="C:ribonucleoprotein complex"/>
    <property type="evidence" value="ECO:0007669"/>
    <property type="project" value="UniProtKB-KW"/>
</dbReference>
<accession>A0A7S9LR60</accession>
<evidence type="ECO:0000256" key="4">
    <source>
        <dbReference type="HAMAP-Rule" id="MF_01363"/>
    </source>
</evidence>
<protein>
    <recommendedName>
        <fullName evidence="4">Large ribosomal subunit protein bL21</fullName>
    </recommendedName>
</protein>
<reference evidence="7 8" key="1">
    <citation type="submission" date="2020-11" db="EMBL/GenBank/DDBJ databases">
        <title>Description of Pontivivens ytuae sp. nov. isolated from deep sea sediment of Mariana Trench.</title>
        <authorList>
            <person name="Wang Z."/>
            <person name="Sun Q.-L."/>
            <person name="Xu X.-D."/>
            <person name="Tang Y.-Z."/>
            <person name="Zhang J."/>
        </authorList>
    </citation>
    <scope>NUCLEOTIDE SEQUENCE [LARGE SCALE GENOMIC DNA]</scope>
    <source>
        <strain evidence="7 8">MT2928</strain>
    </source>
</reference>
<feature type="compositionally biased region" description="Low complexity" evidence="6">
    <location>
        <begin position="117"/>
        <end position="132"/>
    </location>
</feature>
<dbReference type="KEGG" id="poz:I0K15_15780"/>
<dbReference type="AlphaFoldDB" id="A0A7S9LR60"/>
<dbReference type="GO" id="GO:0006412">
    <property type="term" value="P:translation"/>
    <property type="evidence" value="ECO:0007669"/>
    <property type="project" value="UniProtKB-UniRule"/>
</dbReference>
<dbReference type="GO" id="GO:0005737">
    <property type="term" value="C:cytoplasm"/>
    <property type="evidence" value="ECO:0007669"/>
    <property type="project" value="UniProtKB-ARBA"/>
</dbReference>
<keyword evidence="4 5" id="KW-0699">rRNA-binding</keyword>
<dbReference type="Proteomes" id="UP000594800">
    <property type="component" value="Chromosome"/>
</dbReference>
<organism evidence="7 8">
    <name type="scientific">Pontivivens ytuae</name>
    <dbReference type="NCBI Taxonomy" id="2789856"/>
    <lineage>
        <taxon>Bacteria</taxon>
        <taxon>Pseudomonadati</taxon>
        <taxon>Pseudomonadota</taxon>
        <taxon>Alphaproteobacteria</taxon>
        <taxon>Rhodobacterales</taxon>
        <taxon>Paracoccaceae</taxon>
        <taxon>Pontivivens</taxon>
    </lineage>
</organism>
<evidence type="ECO:0000313" key="7">
    <source>
        <dbReference type="EMBL" id="QPH53235.1"/>
    </source>
</evidence>
<dbReference type="SUPFAM" id="SSF141091">
    <property type="entry name" value="L21p-like"/>
    <property type="match status" value="1"/>
</dbReference>
<gene>
    <name evidence="4" type="primary">rplU</name>
    <name evidence="7" type="ORF">I0K15_15780</name>
</gene>
<dbReference type="PANTHER" id="PTHR21349">
    <property type="entry name" value="50S RIBOSOMAL PROTEIN L21"/>
    <property type="match status" value="1"/>
</dbReference>
<dbReference type="NCBIfam" id="NF008915">
    <property type="entry name" value="PRK12278.1-1"/>
    <property type="match status" value="1"/>
</dbReference>